<proteinExistence type="predicted"/>
<dbReference type="AlphaFoldDB" id="A0A5B7F2W8"/>
<sequence length="74" mass="8358">MTNTDTTIYLYRSAGEFAVLPNAGNRLHAKEHGNRAAARAFGTPPTEKYTCQQTARLTEEHKFHQRKEPISVNN</sequence>
<protein>
    <submittedName>
        <fullName evidence="1">Uncharacterized protein</fullName>
    </submittedName>
</protein>
<name>A0A5B7F2W8_PORTR</name>
<gene>
    <name evidence="1" type="ORF">E2C01_032473</name>
</gene>
<accession>A0A5B7F2W8</accession>
<evidence type="ECO:0000313" key="2">
    <source>
        <dbReference type="Proteomes" id="UP000324222"/>
    </source>
</evidence>
<dbReference type="EMBL" id="VSRR010004220">
    <property type="protein sequence ID" value="MPC38954.1"/>
    <property type="molecule type" value="Genomic_DNA"/>
</dbReference>
<reference evidence="1 2" key="1">
    <citation type="submission" date="2019-05" db="EMBL/GenBank/DDBJ databases">
        <title>Another draft genome of Portunus trituberculatus and its Hox gene families provides insights of decapod evolution.</title>
        <authorList>
            <person name="Jeong J.-H."/>
            <person name="Song I."/>
            <person name="Kim S."/>
            <person name="Choi T."/>
            <person name="Kim D."/>
            <person name="Ryu S."/>
            <person name="Kim W."/>
        </authorList>
    </citation>
    <scope>NUCLEOTIDE SEQUENCE [LARGE SCALE GENOMIC DNA]</scope>
    <source>
        <tissue evidence="1">Muscle</tissue>
    </source>
</reference>
<comment type="caution">
    <text evidence="1">The sequence shown here is derived from an EMBL/GenBank/DDBJ whole genome shotgun (WGS) entry which is preliminary data.</text>
</comment>
<dbReference type="Proteomes" id="UP000324222">
    <property type="component" value="Unassembled WGS sequence"/>
</dbReference>
<keyword evidence="2" id="KW-1185">Reference proteome</keyword>
<evidence type="ECO:0000313" key="1">
    <source>
        <dbReference type="EMBL" id="MPC38954.1"/>
    </source>
</evidence>
<organism evidence="1 2">
    <name type="scientific">Portunus trituberculatus</name>
    <name type="common">Swimming crab</name>
    <name type="synonym">Neptunus trituberculatus</name>
    <dbReference type="NCBI Taxonomy" id="210409"/>
    <lineage>
        <taxon>Eukaryota</taxon>
        <taxon>Metazoa</taxon>
        <taxon>Ecdysozoa</taxon>
        <taxon>Arthropoda</taxon>
        <taxon>Crustacea</taxon>
        <taxon>Multicrustacea</taxon>
        <taxon>Malacostraca</taxon>
        <taxon>Eumalacostraca</taxon>
        <taxon>Eucarida</taxon>
        <taxon>Decapoda</taxon>
        <taxon>Pleocyemata</taxon>
        <taxon>Brachyura</taxon>
        <taxon>Eubrachyura</taxon>
        <taxon>Portunoidea</taxon>
        <taxon>Portunidae</taxon>
        <taxon>Portuninae</taxon>
        <taxon>Portunus</taxon>
    </lineage>
</organism>